<protein>
    <submittedName>
        <fullName evidence="1">Uncharacterized protein</fullName>
    </submittedName>
</protein>
<dbReference type="EMBL" id="GEZM01055188">
    <property type="protein sequence ID" value="JAV73095.1"/>
    <property type="molecule type" value="Transcribed_RNA"/>
</dbReference>
<sequence length="110" mass="12560">MVACGPCKQYQLTKQKSSLHHKSYNPGKKWFFCKSGFLFKKIDKFETGRDQICGRRVACGPCKQNQLTKQKYSLCHKSCNPGKKLFSRKSDCLERLINFKLEGVTFADGG</sequence>
<evidence type="ECO:0000313" key="1">
    <source>
        <dbReference type="EMBL" id="JAV73095.1"/>
    </source>
</evidence>
<name>A0A1Y1LMF2_PHOPY</name>
<accession>A0A1Y1LMF2</accession>
<organism evidence="1">
    <name type="scientific">Photinus pyralis</name>
    <name type="common">Common eastern firefly</name>
    <name type="synonym">Lampyris pyralis</name>
    <dbReference type="NCBI Taxonomy" id="7054"/>
    <lineage>
        <taxon>Eukaryota</taxon>
        <taxon>Metazoa</taxon>
        <taxon>Ecdysozoa</taxon>
        <taxon>Arthropoda</taxon>
        <taxon>Hexapoda</taxon>
        <taxon>Insecta</taxon>
        <taxon>Pterygota</taxon>
        <taxon>Neoptera</taxon>
        <taxon>Endopterygota</taxon>
        <taxon>Coleoptera</taxon>
        <taxon>Polyphaga</taxon>
        <taxon>Elateriformia</taxon>
        <taxon>Elateroidea</taxon>
        <taxon>Lampyridae</taxon>
        <taxon>Lampyrinae</taxon>
        <taxon>Photinus</taxon>
    </lineage>
</organism>
<proteinExistence type="predicted"/>
<dbReference type="AlphaFoldDB" id="A0A1Y1LMF2"/>
<reference evidence="1" key="1">
    <citation type="journal article" date="2016" name="Sci. Rep.">
        <title>Molecular characterization of firefly nuptial gifts: a multi-omics approach sheds light on postcopulatory sexual selection.</title>
        <authorList>
            <person name="Al-Wathiqui N."/>
            <person name="Fallon T.R."/>
            <person name="South A."/>
            <person name="Weng J.K."/>
            <person name="Lewis S.M."/>
        </authorList>
    </citation>
    <scope>NUCLEOTIDE SEQUENCE</scope>
</reference>